<organism evidence="2 3">
    <name type="scientific">Sphaerosporella brunnea</name>
    <dbReference type="NCBI Taxonomy" id="1250544"/>
    <lineage>
        <taxon>Eukaryota</taxon>
        <taxon>Fungi</taxon>
        <taxon>Dikarya</taxon>
        <taxon>Ascomycota</taxon>
        <taxon>Pezizomycotina</taxon>
        <taxon>Pezizomycetes</taxon>
        <taxon>Pezizales</taxon>
        <taxon>Pyronemataceae</taxon>
        <taxon>Sphaerosporella</taxon>
    </lineage>
</organism>
<evidence type="ECO:0000313" key="2">
    <source>
        <dbReference type="EMBL" id="KAA8898645.1"/>
    </source>
</evidence>
<dbReference type="PROSITE" id="PS51257">
    <property type="entry name" value="PROKAR_LIPOPROTEIN"/>
    <property type="match status" value="1"/>
</dbReference>
<keyword evidence="3" id="KW-1185">Reference proteome</keyword>
<comment type="caution">
    <text evidence="2">The sequence shown here is derived from an EMBL/GenBank/DDBJ whole genome shotgun (WGS) entry which is preliminary data.</text>
</comment>
<dbReference type="EMBL" id="VXIS01000181">
    <property type="protein sequence ID" value="KAA8898645.1"/>
    <property type="molecule type" value="Genomic_DNA"/>
</dbReference>
<sequence>MCRSEDRVQTEETTWGGGGGAGGCSPSVIYTSSYPTTNTSTAIIQPHNKSKQARVSFHPAPTTTTPRARARAPPRAPRTHPLADMRRISQDRTPGHISAHPPAPTRHIVPILGGHGFAHTVVVVVVVELVHEHVHGPLQAVGQFAVEMYVREAVGLGPGEAGEGRGFGLHEFFFSSGWL</sequence>
<reference evidence="2 3" key="1">
    <citation type="submission" date="2019-09" db="EMBL/GenBank/DDBJ databases">
        <title>Draft genome of the ectomycorrhizal ascomycete Sphaerosporella brunnea.</title>
        <authorList>
            <consortium name="DOE Joint Genome Institute"/>
            <person name="Benucci G.M."/>
            <person name="Marozzi G."/>
            <person name="Antonielli L."/>
            <person name="Sanchez S."/>
            <person name="Marco P."/>
            <person name="Wang X."/>
            <person name="Falini L.B."/>
            <person name="Barry K."/>
            <person name="Haridas S."/>
            <person name="Lipzen A."/>
            <person name="Labutti K."/>
            <person name="Grigoriev I.V."/>
            <person name="Murat C."/>
            <person name="Martin F."/>
            <person name="Albertini E."/>
            <person name="Donnini D."/>
            <person name="Bonito G."/>
        </authorList>
    </citation>
    <scope>NUCLEOTIDE SEQUENCE [LARGE SCALE GENOMIC DNA]</scope>
    <source>
        <strain evidence="2 3">Sb_GMNB300</strain>
    </source>
</reference>
<feature type="region of interest" description="Disordered" evidence="1">
    <location>
        <begin position="1"/>
        <end position="22"/>
    </location>
</feature>
<name>A0A5J5EP23_9PEZI</name>
<feature type="compositionally biased region" description="Low complexity" evidence="1">
    <location>
        <begin position="59"/>
        <end position="73"/>
    </location>
</feature>
<dbReference type="Proteomes" id="UP000326924">
    <property type="component" value="Unassembled WGS sequence"/>
</dbReference>
<proteinExistence type="predicted"/>
<dbReference type="AlphaFoldDB" id="A0A5J5EP23"/>
<feature type="region of interest" description="Disordered" evidence="1">
    <location>
        <begin position="45"/>
        <end position="80"/>
    </location>
</feature>
<gene>
    <name evidence="2" type="ORF">FN846DRAFT_962106</name>
</gene>
<evidence type="ECO:0000313" key="3">
    <source>
        <dbReference type="Proteomes" id="UP000326924"/>
    </source>
</evidence>
<protein>
    <submittedName>
        <fullName evidence="2">Uncharacterized protein</fullName>
    </submittedName>
</protein>
<evidence type="ECO:0000256" key="1">
    <source>
        <dbReference type="SAM" id="MobiDB-lite"/>
    </source>
</evidence>
<accession>A0A5J5EP23</accession>
<feature type="compositionally biased region" description="Basic and acidic residues" evidence="1">
    <location>
        <begin position="1"/>
        <end position="10"/>
    </location>
</feature>
<dbReference type="InParanoid" id="A0A5J5EP23"/>